<dbReference type="InterPro" id="IPR025351">
    <property type="entry name" value="Pvc16_N"/>
</dbReference>
<dbReference type="AlphaFoldDB" id="A0A1H8WFR3"/>
<evidence type="ECO:0000259" key="1">
    <source>
        <dbReference type="Pfam" id="PF14065"/>
    </source>
</evidence>
<dbReference type="Pfam" id="PF14065">
    <property type="entry name" value="Pvc16_N"/>
    <property type="match status" value="1"/>
</dbReference>
<evidence type="ECO:0000313" key="2">
    <source>
        <dbReference type="EMBL" id="SEP26429.1"/>
    </source>
</evidence>
<accession>A0A1H8WFR3</accession>
<name>A0A1H8WFR3_9EURY</name>
<dbReference type="OrthoDB" id="142534at2157"/>
<protein>
    <recommendedName>
        <fullName evidence="1">Pvc16 N-terminal domain-containing protein</fullName>
    </recommendedName>
</protein>
<dbReference type="EMBL" id="FODV01000029">
    <property type="protein sequence ID" value="SEP26429.1"/>
    <property type="molecule type" value="Genomic_DNA"/>
</dbReference>
<organism evidence="2 3">
    <name type="scientific">Halogranum amylolyticum</name>
    <dbReference type="NCBI Taxonomy" id="660520"/>
    <lineage>
        <taxon>Archaea</taxon>
        <taxon>Methanobacteriati</taxon>
        <taxon>Methanobacteriota</taxon>
        <taxon>Stenosarchaea group</taxon>
        <taxon>Halobacteria</taxon>
        <taxon>Halobacteriales</taxon>
        <taxon>Haloferacaceae</taxon>
    </lineage>
</organism>
<feature type="domain" description="Pvc16 N-terminal" evidence="1">
    <location>
        <begin position="12"/>
        <end position="182"/>
    </location>
</feature>
<evidence type="ECO:0000313" key="3">
    <source>
        <dbReference type="Proteomes" id="UP000199126"/>
    </source>
</evidence>
<proteinExistence type="predicted"/>
<keyword evidence="3" id="KW-1185">Reference proteome</keyword>
<gene>
    <name evidence="2" type="ORF">SAMN04487948_1298</name>
</gene>
<dbReference type="Proteomes" id="UP000199126">
    <property type="component" value="Unassembled WGS sequence"/>
</dbReference>
<dbReference type="RefSeq" id="WP_089827824.1">
    <property type="nucleotide sequence ID" value="NZ_FODV01000029.1"/>
</dbReference>
<sequence>MSVSDHSVIERVSRALVILLTDGLQEISIDETAGINVELLSPADLPAPNAHLTVYLYRITRNGDVSNRSAYVEPDGTRRQPPLALDLSYLLTVPPTSTEPDSDDTYEQHRVLGQAIRVLQDNPVLSGVQVGEDVRITMHTEAMDEVLDVWNTFADTPYQPSVSYLVSPVLVAPARNDPTTPVTDWYVEEYVRAGADDADAEGSDP</sequence>
<reference evidence="3" key="1">
    <citation type="submission" date="2016-10" db="EMBL/GenBank/DDBJ databases">
        <authorList>
            <person name="Varghese N."/>
            <person name="Submissions S."/>
        </authorList>
    </citation>
    <scope>NUCLEOTIDE SEQUENCE [LARGE SCALE GENOMIC DNA]</scope>
    <source>
        <strain evidence="3">CGMCC 1.10121</strain>
    </source>
</reference>